<dbReference type="GeneID" id="108070382"/>
<feature type="transmembrane region" description="Helical" evidence="8">
    <location>
        <begin position="599"/>
        <end position="620"/>
    </location>
</feature>
<dbReference type="AlphaFoldDB" id="A0A6P4I111"/>
<feature type="transmembrane region" description="Helical" evidence="8">
    <location>
        <begin position="240"/>
        <end position="258"/>
    </location>
</feature>
<evidence type="ECO:0000256" key="4">
    <source>
        <dbReference type="ARBA" id="ARBA00022475"/>
    </source>
</evidence>
<sequence>MSSRSHLPEYRDSSVSEQDTHPVSLWKSHLQLIKVGLLLLLWSFFTSVIILSPVNHLETSVVTILPKKTLLRRLDLPEEAIKLSLQGPIDAKLQKVPVKEENVPAVGVRVQLLDWVTNRTTQRTAMWNVYLHRAEELNKIERITELFRIPMWGRSDVLGLVIVESKCEFPVALVMDIDYTPKFTHLGILYAVLLLLGLYIIILLELTDPTFGVLLMATTGLAVLAVLGERPGLSVICTWVDLRIIMLMLSLMIISGITSESGIFDWLAIQTYRVSKGHKWLAIFFLAMVTALLSSIIPNVTIVFLMTPIAILLCEVMSVQTPLVIFVVVIYSNFGGALTLVGEPLNMILATHTGLDFIKFSVHMVPGILCAVLMGFPVIYLTMRRNLDRLEDNQIMVSAKRKATRPRLSREVARTMAWLRENQPSRQCIRPSPKYFGTLAYLQTHHGIRDKLLLAKSLFVLLFVEIGFILNSQPFLPGAAHFKTALLGAILLVIMAKLDDLDTVFQYLDWSVVLFLGGHFVFIAVQRELGLIPWLGNQAFKVISSVEADHQTTVAILLVVWLTAFTTALVNNVAVMELSVGMIKILMLHTEIKVPLSPLIWALAYGASFGANGTLLGAYANWMGVVVARRFGYHITFLQFFLFGFPMMLVSLTVASVYLLIAHSVFSWHNTK</sequence>
<keyword evidence="5 8" id="KW-0812">Transmembrane</keyword>
<feature type="transmembrane region" description="Helical" evidence="8">
    <location>
        <begin position="640"/>
        <end position="662"/>
    </location>
</feature>
<comment type="similarity">
    <text evidence="2">Belongs to the CitM (TC 2.A.11) transporter family.</text>
</comment>
<keyword evidence="10" id="KW-1185">Reference proteome</keyword>
<feature type="domain" description="Citrate transporter-like" evidence="9">
    <location>
        <begin position="199"/>
        <end position="606"/>
    </location>
</feature>
<evidence type="ECO:0000256" key="2">
    <source>
        <dbReference type="ARBA" id="ARBA00009843"/>
    </source>
</evidence>
<feature type="transmembrane region" description="Helical" evidence="8">
    <location>
        <begin position="554"/>
        <end position="578"/>
    </location>
</feature>
<dbReference type="InterPro" id="IPR051475">
    <property type="entry name" value="Diverse_Ion_Transporter"/>
</dbReference>
<accession>A0A6P4I111</accession>
<name>A0A6P4I111_DROKI</name>
<organism evidence="10 11">
    <name type="scientific">Drosophila kikkawai</name>
    <name type="common">Fruit fly</name>
    <dbReference type="NCBI Taxonomy" id="30033"/>
    <lineage>
        <taxon>Eukaryota</taxon>
        <taxon>Metazoa</taxon>
        <taxon>Ecdysozoa</taxon>
        <taxon>Arthropoda</taxon>
        <taxon>Hexapoda</taxon>
        <taxon>Insecta</taxon>
        <taxon>Pterygota</taxon>
        <taxon>Neoptera</taxon>
        <taxon>Endopterygota</taxon>
        <taxon>Diptera</taxon>
        <taxon>Brachycera</taxon>
        <taxon>Muscomorpha</taxon>
        <taxon>Ephydroidea</taxon>
        <taxon>Drosophilidae</taxon>
        <taxon>Drosophila</taxon>
        <taxon>Sophophora</taxon>
    </lineage>
</organism>
<feature type="transmembrane region" description="Helical" evidence="8">
    <location>
        <begin position="183"/>
        <end position="204"/>
    </location>
</feature>
<evidence type="ECO:0000259" key="9">
    <source>
        <dbReference type="Pfam" id="PF03600"/>
    </source>
</evidence>
<feature type="transmembrane region" description="Helical" evidence="8">
    <location>
        <begin position="507"/>
        <end position="525"/>
    </location>
</feature>
<reference evidence="11" key="1">
    <citation type="submission" date="2025-08" db="UniProtKB">
        <authorList>
            <consortium name="RefSeq"/>
        </authorList>
    </citation>
    <scope>IDENTIFICATION</scope>
    <source>
        <strain evidence="11">14028-0561.14</strain>
        <tissue evidence="11">Whole fly</tissue>
    </source>
</reference>
<dbReference type="GO" id="GO:0005886">
    <property type="term" value="C:plasma membrane"/>
    <property type="evidence" value="ECO:0007669"/>
    <property type="project" value="UniProtKB-SubCell"/>
</dbReference>
<proteinExistence type="inferred from homology"/>
<feature type="transmembrane region" description="Helical" evidence="8">
    <location>
        <begin position="210"/>
        <end position="228"/>
    </location>
</feature>
<keyword evidence="7 8" id="KW-0472">Membrane</keyword>
<dbReference type="PANTHER" id="PTHR43568:SF1">
    <property type="entry name" value="P PROTEIN"/>
    <property type="match status" value="1"/>
</dbReference>
<keyword evidence="6 8" id="KW-1133">Transmembrane helix</keyword>
<evidence type="ECO:0000256" key="8">
    <source>
        <dbReference type="SAM" id="Phobius"/>
    </source>
</evidence>
<feature type="transmembrane region" description="Helical" evidence="8">
    <location>
        <begin position="32"/>
        <end position="51"/>
    </location>
</feature>
<gene>
    <name evidence="11" type="primary">LOC108070382</name>
</gene>
<dbReference type="RefSeq" id="XP_017016321.1">
    <property type="nucleotide sequence ID" value="XM_017160832.1"/>
</dbReference>
<dbReference type="InterPro" id="IPR000802">
    <property type="entry name" value="Arsenical_pump_ArsB"/>
</dbReference>
<keyword evidence="3" id="KW-0813">Transport</keyword>
<feature type="transmembrane region" description="Helical" evidence="8">
    <location>
        <begin position="452"/>
        <end position="470"/>
    </location>
</feature>
<dbReference type="PRINTS" id="PR00758">
    <property type="entry name" value="ARSENICPUMP"/>
</dbReference>
<dbReference type="Proteomes" id="UP001652661">
    <property type="component" value="Chromosome 3L"/>
</dbReference>
<feature type="transmembrane region" description="Helical" evidence="8">
    <location>
        <begin position="323"/>
        <end position="342"/>
    </location>
</feature>
<dbReference type="CDD" id="cd01116">
    <property type="entry name" value="P_permease"/>
    <property type="match status" value="1"/>
</dbReference>
<evidence type="ECO:0000256" key="6">
    <source>
        <dbReference type="ARBA" id="ARBA00022989"/>
    </source>
</evidence>
<feature type="transmembrane region" description="Helical" evidence="8">
    <location>
        <begin position="278"/>
        <end position="311"/>
    </location>
</feature>
<dbReference type="PANTHER" id="PTHR43568">
    <property type="entry name" value="P PROTEIN"/>
    <property type="match status" value="1"/>
</dbReference>
<dbReference type="InterPro" id="IPR004680">
    <property type="entry name" value="Cit_transptr-like_dom"/>
</dbReference>
<dbReference type="GO" id="GO:0015105">
    <property type="term" value="F:arsenite transmembrane transporter activity"/>
    <property type="evidence" value="ECO:0007669"/>
    <property type="project" value="InterPro"/>
</dbReference>
<dbReference type="OrthoDB" id="442352at2759"/>
<evidence type="ECO:0000313" key="10">
    <source>
        <dbReference type="Proteomes" id="UP001652661"/>
    </source>
</evidence>
<dbReference type="Pfam" id="PF03600">
    <property type="entry name" value="CitMHS"/>
    <property type="match status" value="1"/>
</dbReference>
<evidence type="ECO:0000256" key="7">
    <source>
        <dbReference type="ARBA" id="ARBA00023136"/>
    </source>
</evidence>
<feature type="transmembrane region" description="Helical" evidence="8">
    <location>
        <begin position="362"/>
        <end position="381"/>
    </location>
</feature>
<keyword evidence="4" id="KW-1003">Cell membrane</keyword>
<evidence type="ECO:0000256" key="1">
    <source>
        <dbReference type="ARBA" id="ARBA00004651"/>
    </source>
</evidence>
<evidence type="ECO:0000256" key="5">
    <source>
        <dbReference type="ARBA" id="ARBA00022692"/>
    </source>
</evidence>
<feature type="transmembrane region" description="Helical" evidence="8">
    <location>
        <begin position="476"/>
        <end position="495"/>
    </location>
</feature>
<comment type="subcellular location">
    <subcellularLocation>
        <location evidence="1">Cell membrane</location>
        <topology evidence="1">Multi-pass membrane protein</topology>
    </subcellularLocation>
</comment>
<protein>
    <submittedName>
        <fullName evidence="11">P protein-like</fullName>
    </submittedName>
</protein>
<evidence type="ECO:0000313" key="11">
    <source>
        <dbReference type="RefSeq" id="XP_017016321.1"/>
    </source>
</evidence>
<evidence type="ECO:0000256" key="3">
    <source>
        <dbReference type="ARBA" id="ARBA00022448"/>
    </source>
</evidence>